<dbReference type="Proteomes" id="UP000827418">
    <property type="component" value="Segment"/>
</dbReference>
<evidence type="ECO:0000313" key="2">
    <source>
        <dbReference type="Proteomes" id="UP000827418"/>
    </source>
</evidence>
<accession>A0AAE8XTM8</accession>
<name>A0AAE8XTM8_9CAUD</name>
<organism evidence="1 2">
    <name type="scientific">Haloarcula phage HCTV-7</name>
    <dbReference type="NCBI Taxonomy" id="2877982"/>
    <lineage>
        <taxon>Viruses</taxon>
        <taxon>Duplodnaviria</taxon>
        <taxon>Heunggongvirae</taxon>
        <taxon>Uroviricota</taxon>
        <taxon>Caudoviricetes</taxon>
        <taxon>Thumleimavirales</taxon>
        <taxon>Hafunaviridae</taxon>
        <taxon>Haloferacalesvirus</taxon>
        <taxon>Haloferacalesvirus hv5</taxon>
    </lineage>
</organism>
<sequence length="53" mass="6234">MMKEDQDLHDEIDALAIEIERSIQKAKETNERFEGVFDPKYRAMKTQSEALFS</sequence>
<protein>
    <submittedName>
        <fullName evidence="1">Uncharacterized protein</fullName>
    </submittedName>
</protein>
<evidence type="ECO:0000313" key="1">
    <source>
        <dbReference type="EMBL" id="UBF20387.1"/>
    </source>
</evidence>
<gene>
    <name evidence="1" type="ORF">HCTV-7_gp62</name>
</gene>
<reference evidence="1" key="1">
    <citation type="submission" date="2021-05" db="EMBL/GenBank/DDBJ databases">
        <title>Diversity, taxonomy and evolution of archaeal viruses of the class Caudoviricetes.</title>
        <authorList>
            <person name="Liu Y."/>
            <person name="Demina T.A."/>
            <person name="Roux S."/>
            <person name="Aiewsakun P."/>
            <person name="Kazlauskas D."/>
            <person name="Simmonds P."/>
            <person name="Prangishvili D."/>
            <person name="Oksanen H.M."/>
            <person name="Krupovic M."/>
        </authorList>
    </citation>
    <scope>NUCLEOTIDE SEQUENCE</scope>
    <source>
        <strain evidence="1">HCTV-7/16</strain>
    </source>
</reference>
<proteinExistence type="predicted"/>
<dbReference type="EMBL" id="MZ334502">
    <property type="protein sequence ID" value="UBF20387.1"/>
    <property type="molecule type" value="Genomic_DNA"/>
</dbReference>